<accession>A0A6H0SLX2</accession>
<protein>
    <recommendedName>
        <fullName evidence="4 9">Isocitrate lyase</fullName>
        <ecNumber evidence="4 9">4.1.3.1</ecNumber>
    </recommendedName>
</protein>
<dbReference type="InterPro" id="IPR040442">
    <property type="entry name" value="Pyrv_kinase-like_dom_sf"/>
</dbReference>
<proteinExistence type="inferred from homology"/>
<comment type="cofactor">
    <cofactor evidence="12">
        <name>Mg(2+)</name>
        <dbReference type="ChEBI" id="CHEBI:18420"/>
    </cofactor>
    <text evidence="12">Can also use Mn(2+) ion.</text>
</comment>
<dbReference type="InterPro" id="IPR006254">
    <property type="entry name" value="Isocitrate_lyase"/>
</dbReference>
<keyword evidence="12" id="KW-0479">Metal-binding</keyword>
<evidence type="ECO:0000313" key="14">
    <source>
        <dbReference type="Proteomes" id="UP000502331"/>
    </source>
</evidence>
<keyword evidence="7 13" id="KW-0456">Lyase</keyword>
<dbReference type="FunFam" id="3.20.20.60:FF:000005">
    <property type="entry name" value="Isocitrate lyase"/>
    <property type="match status" value="1"/>
</dbReference>
<feature type="binding site" evidence="11">
    <location>
        <begin position="322"/>
        <end position="326"/>
    </location>
    <ligand>
        <name>substrate</name>
    </ligand>
</feature>
<feature type="binding site" evidence="11">
    <location>
        <begin position="100"/>
        <end position="102"/>
    </location>
    <ligand>
        <name>substrate</name>
    </ligand>
</feature>
<dbReference type="GO" id="GO:0046872">
    <property type="term" value="F:metal ion binding"/>
    <property type="evidence" value="ECO:0007669"/>
    <property type="project" value="UniProtKB-KW"/>
</dbReference>
<comment type="subunit">
    <text evidence="3">Homotetramer.</text>
</comment>
<feature type="binding site" evidence="11">
    <location>
        <position position="356"/>
    </location>
    <ligand>
        <name>substrate</name>
    </ligand>
</feature>
<dbReference type="EC" id="4.1.3.1" evidence="4 9"/>
<evidence type="ECO:0000256" key="1">
    <source>
        <dbReference type="ARBA" id="ARBA00004793"/>
    </source>
</evidence>
<evidence type="ECO:0000256" key="9">
    <source>
        <dbReference type="NCBIfam" id="TIGR01346"/>
    </source>
</evidence>
<evidence type="ECO:0000256" key="11">
    <source>
        <dbReference type="PIRSR" id="PIRSR001362-2"/>
    </source>
</evidence>
<dbReference type="PROSITE" id="PS00161">
    <property type="entry name" value="ISOCITRATE_LYASE"/>
    <property type="match status" value="1"/>
</dbReference>
<feature type="binding site" evidence="12">
    <location>
        <position position="162"/>
    </location>
    <ligand>
        <name>Mg(2+)</name>
        <dbReference type="ChEBI" id="CHEBI:18420"/>
    </ligand>
</feature>
<comment type="pathway">
    <text evidence="1">Carbohydrate metabolism; glyoxylate cycle; (S)-malate from isocitrate: step 1/2.</text>
</comment>
<dbReference type="PANTHER" id="PTHR21631:SF3">
    <property type="entry name" value="BIFUNCTIONAL GLYOXYLATE CYCLE PROTEIN"/>
    <property type="match status" value="1"/>
</dbReference>
<dbReference type="InterPro" id="IPR015813">
    <property type="entry name" value="Pyrv/PenolPyrv_kinase-like_dom"/>
</dbReference>
<organism evidence="13 14">
    <name type="scientific">Glutamicibacter mishrai</name>
    <dbReference type="NCBI Taxonomy" id="1775880"/>
    <lineage>
        <taxon>Bacteria</taxon>
        <taxon>Bacillati</taxon>
        <taxon>Actinomycetota</taxon>
        <taxon>Actinomycetes</taxon>
        <taxon>Micrococcales</taxon>
        <taxon>Micrococcaceae</taxon>
        <taxon>Glutamicibacter</taxon>
    </lineage>
</organism>
<dbReference type="CDD" id="cd00377">
    <property type="entry name" value="ICL_PEPM"/>
    <property type="match status" value="1"/>
</dbReference>
<dbReference type="InterPro" id="IPR039556">
    <property type="entry name" value="ICL/PEPM"/>
</dbReference>
<dbReference type="RefSeq" id="WP_172512079.1">
    <property type="nucleotide sequence ID" value="NZ_CP032549.1"/>
</dbReference>
<evidence type="ECO:0000256" key="5">
    <source>
        <dbReference type="ARBA" id="ARBA00022435"/>
    </source>
</evidence>
<sequence>MTTENTNETSIDNRIAAIETDWENNPRWSGVTRDYTAADVVKLQGRVQEEHTLAKRGSQKLWKQLTEETPTGGYTNALGALTGNQAVQQVKAGLRAIYLSGWQVAADANLSGQTYPDQSLYPANSVPQVVRRINNALQRADQIEFSEGIQSVEDWMVPIVADAEAGFGGPLNAYELMKSMIAAGASGVHWEDQLASEKKCGHLGGKVLIPTQQHIRTLNAARLAADVAGTPSVVIARTDAEAATLITSDVDERDQQFITGERTPEGFYKVTNGIEPCIARAKAYAPYSDLIWMETGTPDLELARKFAEAVKKDFPDQMLSYNCSPSFNWKKHLDDATIAKFQRELGAMGFSFQFITLAGFHALNHSMFDLAAGYAKDGMSAYVELQEREFASEAAGYTATKHQREVGTGYFDAISTALNPNASTLALVGSTEEGQFH</sequence>
<feature type="binding site" evidence="11">
    <location>
        <position position="237"/>
    </location>
    <ligand>
        <name>substrate</name>
    </ligand>
</feature>
<feature type="active site" description="Proton acceptor" evidence="10">
    <location>
        <position position="200"/>
    </location>
</feature>
<dbReference type="EMBL" id="CP032549">
    <property type="protein sequence ID" value="QIV87419.1"/>
    <property type="molecule type" value="Genomic_DNA"/>
</dbReference>
<name>A0A6H0SLX2_9MICC</name>
<evidence type="ECO:0000256" key="8">
    <source>
        <dbReference type="ARBA" id="ARBA00023531"/>
    </source>
</evidence>
<dbReference type="AlphaFoldDB" id="A0A6H0SLX2"/>
<evidence type="ECO:0000256" key="6">
    <source>
        <dbReference type="ARBA" id="ARBA00022532"/>
    </source>
</evidence>
<dbReference type="Gene3D" id="3.20.20.60">
    <property type="entry name" value="Phosphoenolpyruvate-binding domains"/>
    <property type="match status" value="1"/>
</dbReference>
<dbReference type="PANTHER" id="PTHR21631">
    <property type="entry name" value="ISOCITRATE LYASE/MALATE SYNTHASE"/>
    <property type="match status" value="1"/>
</dbReference>
<evidence type="ECO:0000256" key="7">
    <source>
        <dbReference type="ARBA" id="ARBA00023239"/>
    </source>
</evidence>
<feature type="binding site" evidence="11">
    <location>
        <begin position="201"/>
        <end position="202"/>
    </location>
    <ligand>
        <name>substrate</name>
    </ligand>
</feature>
<dbReference type="GO" id="GO:0004451">
    <property type="term" value="F:isocitrate lyase activity"/>
    <property type="evidence" value="ECO:0007669"/>
    <property type="project" value="UniProtKB-UniRule"/>
</dbReference>
<dbReference type="NCBIfam" id="TIGR01346">
    <property type="entry name" value="isocit_lyase"/>
    <property type="match status" value="1"/>
</dbReference>
<reference evidence="13 14" key="1">
    <citation type="submission" date="2018-09" db="EMBL/GenBank/DDBJ databases">
        <title>Glutamicibacter mishrai S5-52T (LMG 29155T = KCTC 39846T).</title>
        <authorList>
            <person name="Das S.K."/>
        </authorList>
    </citation>
    <scope>NUCLEOTIDE SEQUENCE [LARGE SCALE GENOMIC DNA]</scope>
    <source>
        <strain evidence="13 14">S5-52</strain>
    </source>
</reference>
<evidence type="ECO:0000313" key="13">
    <source>
        <dbReference type="EMBL" id="QIV87419.1"/>
    </source>
</evidence>
<dbReference type="GO" id="GO:0006099">
    <property type="term" value="P:tricarboxylic acid cycle"/>
    <property type="evidence" value="ECO:0007669"/>
    <property type="project" value="UniProtKB-UniRule"/>
</dbReference>
<evidence type="ECO:0000256" key="10">
    <source>
        <dbReference type="PIRSR" id="PIRSR001362-1"/>
    </source>
</evidence>
<dbReference type="SUPFAM" id="SSF51621">
    <property type="entry name" value="Phosphoenolpyruvate/pyruvate domain"/>
    <property type="match status" value="1"/>
</dbReference>
<gene>
    <name evidence="13" type="primary">aceA</name>
    <name evidence="13" type="ORF">D3791_09980</name>
</gene>
<dbReference type="Pfam" id="PF00463">
    <property type="entry name" value="ICL"/>
    <property type="match status" value="1"/>
</dbReference>
<evidence type="ECO:0000256" key="4">
    <source>
        <dbReference type="ARBA" id="ARBA00012909"/>
    </source>
</evidence>
<evidence type="ECO:0000256" key="3">
    <source>
        <dbReference type="ARBA" id="ARBA00011881"/>
    </source>
</evidence>
<dbReference type="GO" id="GO:0006097">
    <property type="term" value="P:glyoxylate cycle"/>
    <property type="evidence" value="ECO:0007669"/>
    <property type="project" value="UniProtKB-KW"/>
</dbReference>
<dbReference type="PIRSF" id="PIRSF001362">
    <property type="entry name" value="Isocit_lyase"/>
    <property type="match status" value="1"/>
</dbReference>
<evidence type="ECO:0000256" key="2">
    <source>
        <dbReference type="ARBA" id="ARBA00005704"/>
    </source>
</evidence>
<dbReference type="InterPro" id="IPR018523">
    <property type="entry name" value="Isocitrate_lyase_ph_CS"/>
</dbReference>
<comment type="catalytic activity">
    <reaction evidence="8">
        <text>D-threo-isocitrate = glyoxylate + succinate</text>
        <dbReference type="Rhea" id="RHEA:13245"/>
        <dbReference type="ChEBI" id="CHEBI:15562"/>
        <dbReference type="ChEBI" id="CHEBI:30031"/>
        <dbReference type="ChEBI" id="CHEBI:36655"/>
        <dbReference type="EC" id="4.1.3.1"/>
    </reaction>
</comment>
<keyword evidence="14" id="KW-1185">Reference proteome</keyword>
<evidence type="ECO:0000256" key="12">
    <source>
        <dbReference type="PIRSR" id="PIRSR001362-3"/>
    </source>
</evidence>
<keyword evidence="5" id="KW-0329">Glyoxylate bypass</keyword>
<comment type="similarity">
    <text evidence="2">Belongs to the isocitrate lyase/PEP mutase superfamily. Isocitrate lyase family.</text>
</comment>
<keyword evidence="6" id="KW-0816">Tricarboxylic acid cycle</keyword>
<keyword evidence="12" id="KW-0460">Magnesium</keyword>
<dbReference type="Proteomes" id="UP000502331">
    <property type="component" value="Chromosome"/>
</dbReference>
<dbReference type="NCBIfam" id="NF011645">
    <property type="entry name" value="PRK15063.1"/>
    <property type="match status" value="1"/>
</dbReference>